<dbReference type="EMBL" id="JAVAIL010000008">
    <property type="protein sequence ID" value="MDP4540967.1"/>
    <property type="molecule type" value="Genomic_DNA"/>
</dbReference>
<accession>A0ABT9HCD7</accession>
<dbReference type="Proteomes" id="UP001235664">
    <property type="component" value="Unassembled WGS sequence"/>
</dbReference>
<dbReference type="SUPFAM" id="SSF52540">
    <property type="entry name" value="P-loop containing nucleoside triphosphate hydrolases"/>
    <property type="match status" value="1"/>
</dbReference>
<gene>
    <name evidence="2" type="ORF">Q9K01_15165</name>
</gene>
<dbReference type="Gene3D" id="3.40.50.300">
    <property type="entry name" value="P-loop containing nucleotide triphosphate hydrolases"/>
    <property type="match status" value="1"/>
</dbReference>
<dbReference type="InterPro" id="IPR027417">
    <property type="entry name" value="P-loop_NTPase"/>
</dbReference>
<dbReference type="InterPro" id="IPR051396">
    <property type="entry name" value="Bact_Antivir_Def_Nuclease"/>
</dbReference>
<name>A0ABT9HCD7_9SPHN</name>
<dbReference type="PANTHER" id="PTHR43581:SF2">
    <property type="entry name" value="EXCINUCLEASE ATPASE SUBUNIT"/>
    <property type="match status" value="1"/>
</dbReference>
<dbReference type="Pfam" id="PF13304">
    <property type="entry name" value="AAA_21"/>
    <property type="match status" value="1"/>
</dbReference>
<organism evidence="2 3">
    <name type="scientific">Qipengyuania benthica</name>
    <dbReference type="NCBI Taxonomy" id="3067651"/>
    <lineage>
        <taxon>Bacteria</taxon>
        <taxon>Pseudomonadati</taxon>
        <taxon>Pseudomonadota</taxon>
        <taxon>Alphaproteobacteria</taxon>
        <taxon>Sphingomonadales</taxon>
        <taxon>Erythrobacteraceae</taxon>
        <taxon>Qipengyuania</taxon>
    </lineage>
</organism>
<keyword evidence="3" id="KW-1185">Reference proteome</keyword>
<evidence type="ECO:0000313" key="2">
    <source>
        <dbReference type="EMBL" id="MDP4540967.1"/>
    </source>
</evidence>
<evidence type="ECO:0000313" key="3">
    <source>
        <dbReference type="Proteomes" id="UP001235664"/>
    </source>
</evidence>
<sequence>MRTPKEFHVLGLFGISDVRIKIPGSSLVLVGPNGIGKSTVSNIFYFFISRQWNRLAEYKFSSVALIFDDGQEITAAREDITGLSQIDNALNRLHPDSRFFGYIDKLRSEGLLEEFVAKGRNSLALRRRVAEVLEVSPDEARNVVMLLRRRIFVEEDDVSLFSKPRIEVEKKLSAIFNGRTLYLPTFRRIEKDIKDIFPDYEQRIRSSESSLTSPRSAPHYIDLVSFGMEDVRKSINKKLRFLRDYSLTQFNELSGLYLRDVIRGKAHEYSHKEISSLDDDRLSVILGRVSEQVLSQRDKDLLRDKIVGLKSRKAGPTELNESYLAHYFTRLMGVSSDISKQEADIVSFCDVCNEYLRPSKEMVYNDSRFTVEIVDAGGRPIDLSVLSSGEKQVVSLFAHLYLDESSDQIVVIDEPELSLSVPWQKRFIADIAESPHCRFVFAVTHSPFIYEKLPKNSAVDLRRYISSVAA</sequence>
<dbReference type="RefSeq" id="WP_305930969.1">
    <property type="nucleotide sequence ID" value="NZ_JAVAIL010000008.1"/>
</dbReference>
<dbReference type="InterPro" id="IPR003959">
    <property type="entry name" value="ATPase_AAA_core"/>
</dbReference>
<protein>
    <submittedName>
        <fullName evidence="2">AAA family ATPase</fullName>
    </submittedName>
</protein>
<feature type="domain" description="AAA+ ATPase" evidence="1">
    <location>
        <begin position="23"/>
        <end position="469"/>
    </location>
</feature>
<dbReference type="InterPro" id="IPR003593">
    <property type="entry name" value="AAA+_ATPase"/>
</dbReference>
<comment type="caution">
    <text evidence="2">The sequence shown here is derived from an EMBL/GenBank/DDBJ whole genome shotgun (WGS) entry which is preliminary data.</text>
</comment>
<evidence type="ECO:0000259" key="1">
    <source>
        <dbReference type="SMART" id="SM00382"/>
    </source>
</evidence>
<proteinExistence type="predicted"/>
<dbReference type="PANTHER" id="PTHR43581">
    <property type="entry name" value="ATP/GTP PHOSPHATASE"/>
    <property type="match status" value="1"/>
</dbReference>
<dbReference type="SMART" id="SM00382">
    <property type="entry name" value="AAA"/>
    <property type="match status" value="1"/>
</dbReference>
<reference evidence="2 3" key="1">
    <citation type="submission" date="2023-08" db="EMBL/GenBank/DDBJ databases">
        <title>genomic of DY56.</title>
        <authorList>
            <person name="Wang Y."/>
        </authorList>
    </citation>
    <scope>NUCLEOTIDE SEQUENCE [LARGE SCALE GENOMIC DNA]</scope>
    <source>
        <strain evidence="2 3">DY56-A-20</strain>
    </source>
</reference>